<organism evidence="8 9">
    <name type="scientific">Eiseniibacteriota bacterium</name>
    <dbReference type="NCBI Taxonomy" id="2212470"/>
    <lineage>
        <taxon>Bacteria</taxon>
        <taxon>Candidatus Eiseniibacteriota</taxon>
    </lineage>
</organism>
<evidence type="ECO:0000256" key="1">
    <source>
        <dbReference type="ARBA" id="ARBA00004651"/>
    </source>
</evidence>
<evidence type="ECO:0000256" key="6">
    <source>
        <dbReference type="SAM" id="Phobius"/>
    </source>
</evidence>
<keyword evidence="3 6" id="KW-0812">Transmembrane</keyword>
<evidence type="ECO:0000313" key="8">
    <source>
        <dbReference type="EMBL" id="NOT35392.1"/>
    </source>
</evidence>
<dbReference type="InterPro" id="IPR037185">
    <property type="entry name" value="EmrE-like"/>
</dbReference>
<name>A0A849SJ32_UNCEI</name>
<feature type="domain" description="EamA" evidence="7">
    <location>
        <begin position="13"/>
        <end position="142"/>
    </location>
</feature>
<dbReference type="EMBL" id="JABFRW010000193">
    <property type="protein sequence ID" value="NOT35392.1"/>
    <property type="molecule type" value="Genomic_DNA"/>
</dbReference>
<keyword evidence="5 6" id="KW-0472">Membrane</keyword>
<evidence type="ECO:0000256" key="2">
    <source>
        <dbReference type="ARBA" id="ARBA00022475"/>
    </source>
</evidence>
<feature type="transmembrane region" description="Helical" evidence="6">
    <location>
        <begin position="155"/>
        <end position="173"/>
    </location>
</feature>
<feature type="transmembrane region" description="Helical" evidence="6">
    <location>
        <begin position="99"/>
        <end position="119"/>
    </location>
</feature>
<dbReference type="SUPFAM" id="SSF103481">
    <property type="entry name" value="Multidrug resistance efflux transporter EmrE"/>
    <property type="match status" value="2"/>
</dbReference>
<comment type="caution">
    <text evidence="8">The sequence shown here is derived from an EMBL/GenBank/DDBJ whole genome shotgun (WGS) entry which is preliminary data.</text>
</comment>
<feature type="transmembrane region" description="Helical" evidence="6">
    <location>
        <begin position="12"/>
        <end position="32"/>
    </location>
</feature>
<evidence type="ECO:0000256" key="3">
    <source>
        <dbReference type="ARBA" id="ARBA00022692"/>
    </source>
</evidence>
<feature type="transmembrane region" description="Helical" evidence="6">
    <location>
        <begin position="243"/>
        <end position="263"/>
    </location>
</feature>
<feature type="transmembrane region" description="Helical" evidence="6">
    <location>
        <begin position="126"/>
        <end position="143"/>
    </location>
</feature>
<proteinExistence type="predicted"/>
<keyword evidence="4 6" id="KW-1133">Transmembrane helix</keyword>
<feature type="transmembrane region" description="Helical" evidence="6">
    <location>
        <begin position="73"/>
        <end position="93"/>
    </location>
</feature>
<feature type="transmembrane region" description="Helical" evidence="6">
    <location>
        <begin position="269"/>
        <end position="286"/>
    </location>
</feature>
<evidence type="ECO:0000313" key="9">
    <source>
        <dbReference type="Proteomes" id="UP000580839"/>
    </source>
</evidence>
<reference evidence="8 9" key="1">
    <citation type="submission" date="2020-04" db="EMBL/GenBank/DDBJ databases">
        <title>Metagenomic profiling of ammonia- and methane-oxidizing microorganisms in a Dutch drinking water treatment plant.</title>
        <authorList>
            <person name="Poghosyan L."/>
            <person name="Leucker S."/>
        </authorList>
    </citation>
    <scope>NUCLEOTIDE SEQUENCE [LARGE SCALE GENOMIC DNA]</scope>
    <source>
        <strain evidence="8">S-RSF-IL-03</strain>
    </source>
</reference>
<comment type="subcellular location">
    <subcellularLocation>
        <location evidence="1">Cell membrane</location>
        <topology evidence="1">Multi-pass membrane protein</topology>
    </subcellularLocation>
</comment>
<dbReference type="AlphaFoldDB" id="A0A849SJ32"/>
<evidence type="ECO:0000256" key="5">
    <source>
        <dbReference type="ARBA" id="ARBA00023136"/>
    </source>
</evidence>
<evidence type="ECO:0000259" key="7">
    <source>
        <dbReference type="Pfam" id="PF00892"/>
    </source>
</evidence>
<gene>
    <name evidence="8" type="ORF">HOP12_14705</name>
</gene>
<dbReference type="InterPro" id="IPR051258">
    <property type="entry name" value="Diverse_Substrate_Transporter"/>
</dbReference>
<dbReference type="PANTHER" id="PTHR42920">
    <property type="entry name" value="OS03G0707200 PROTEIN-RELATED"/>
    <property type="match status" value="1"/>
</dbReference>
<dbReference type="GO" id="GO:0005886">
    <property type="term" value="C:plasma membrane"/>
    <property type="evidence" value="ECO:0007669"/>
    <property type="project" value="UniProtKB-SubCell"/>
</dbReference>
<feature type="transmembrane region" description="Helical" evidence="6">
    <location>
        <begin position="217"/>
        <end position="234"/>
    </location>
</feature>
<feature type="transmembrane region" description="Helical" evidence="6">
    <location>
        <begin position="38"/>
        <end position="61"/>
    </location>
</feature>
<sequence length="300" mass="31226">MSVERARGAEQGALLAMVLATLLWGGTFVAIRDIVHDLAPAALVCARFSVASLICAVLLAARRRWPSRAAWGAGALGGVLLVASFTLQAVGLLDTSAGTSAFLTCAGTLAAAFWAWLLLRQRPGGVLLTGIGVALVGAALLSLDRTLSIGRGELVTIVGALVFPLQIVVVARFGHRVEPLELAAVQALTIAVLLVPFSGDLPTALRGLGSDGWLRFAYLAVAGSTIAPLLQIWAQRSLPPGRIALLFALEPVFALVVALTLGGERFVPRWWLGAALILSAVVFVESRSAAEASRSRPATA</sequence>
<dbReference type="InterPro" id="IPR000620">
    <property type="entry name" value="EamA_dom"/>
</dbReference>
<protein>
    <submittedName>
        <fullName evidence="8">DMT family transporter</fullName>
    </submittedName>
</protein>
<accession>A0A849SJ32</accession>
<keyword evidence="2" id="KW-1003">Cell membrane</keyword>
<dbReference type="Pfam" id="PF00892">
    <property type="entry name" value="EamA"/>
    <property type="match status" value="2"/>
</dbReference>
<dbReference type="Proteomes" id="UP000580839">
    <property type="component" value="Unassembled WGS sequence"/>
</dbReference>
<feature type="domain" description="EamA" evidence="7">
    <location>
        <begin position="151"/>
        <end position="284"/>
    </location>
</feature>
<evidence type="ECO:0000256" key="4">
    <source>
        <dbReference type="ARBA" id="ARBA00022989"/>
    </source>
</evidence>
<feature type="transmembrane region" description="Helical" evidence="6">
    <location>
        <begin position="180"/>
        <end position="197"/>
    </location>
</feature>
<dbReference type="PANTHER" id="PTHR42920:SF5">
    <property type="entry name" value="EAMA DOMAIN-CONTAINING PROTEIN"/>
    <property type="match status" value="1"/>
</dbReference>